<proteinExistence type="predicted"/>
<keyword evidence="1" id="KW-0175">Coiled coil</keyword>
<dbReference type="EMBL" id="MUYU01000012">
    <property type="protein sequence ID" value="OOS24180.1"/>
    <property type="molecule type" value="Genomic_DNA"/>
</dbReference>
<dbReference type="Proteomes" id="UP000189800">
    <property type="component" value="Unassembled WGS sequence"/>
</dbReference>
<organism evidence="2 3">
    <name type="scientific">Moraxella pluranimalium</name>
    <dbReference type="NCBI Taxonomy" id="470453"/>
    <lineage>
        <taxon>Bacteria</taxon>
        <taxon>Pseudomonadati</taxon>
        <taxon>Pseudomonadota</taxon>
        <taxon>Gammaproteobacteria</taxon>
        <taxon>Moraxellales</taxon>
        <taxon>Moraxellaceae</taxon>
        <taxon>Moraxella</taxon>
    </lineage>
</organism>
<evidence type="ECO:0008006" key="4">
    <source>
        <dbReference type="Google" id="ProtNLM"/>
    </source>
</evidence>
<accession>A0A1T0CPA8</accession>
<reference evidence="2 3" key="1">
    <citation type="submission" date="2017-02" db="EMBL/GenBank/DDBJ databases">
        <title>Draft genome sequence of Moraxella pluranimalium CCUG 54913T type strain.</title>
        <authorList>
            <person name="Salva-Serra F."/>
            <person name="Engstrom-Jakobsson H."/>
            <person name="Thorell K."/>
            <person name="Jaen-Luchoro D."/>
            <person name="Gonzales-Siles L."/>
            <person name="Karlsson R."/>
            <person name="Yazdan S."/>
            <person name="Boulund F."/>
            <person name="Johnning A."/>
            <person name="Engstrand L."/>
            <person name="Kristiansson E."/>
            <person name="Moore E."/>
        </authorList>
    </citation>
    <scope>NUCLEOTIDE SEQUENCE [LARGE SCALE GENOMIC DNA]</scope>
    <source>
        <strain evidence="2 3">CCUG 54913</strain>
    </source>
</reference>
<protein>
    <recommendedName>
        <fullName evidence="4">DUF465 domain-containing protein</fullName>
    </recommendedName>
</protein>
<keyword evidence="3" id="KW-1185">Reference proteome</keyword>
<gene>
    <name evidence="2" type="ORF">B0680_05195</name>
</gene>
<dbReference type="Gene3D" id="6.10.280.50">
    <property type="match status" value="1"/>
</dbReference>
<dbReference type="STRING" id="470453.B0680_05195"/>
<dbReference type="AlphaFoldDB" id="A0A1T0CPA8"/>
<dbReference type="RefSeq" id="WP_078254037.1">
    <property type="nucleotide sequence ID" value="NZ_MUYU01000012.1"/>
</dbReference>
<dbReference type="InterPro" id="IPR038444">
    <property type="entry name" value="DUF465_sf"/>
</dbReference>
<evidence type="ECO:0000256" key="1">
    <source>
        <dbReference type="SAM" id="Coils"/>
    </source>
</evidence>
<name>A0A1T0CPA8_9GAMM</name>
<dbReference type="InterPro" id="IPR007420">
    <property type="entry name" value="DUF465"/>
</dbReference>
<feature type="coiled-coil region" evidence="1">
    <location>
        <begin position="20"/>
        <end position="71"/>
    </location>
</feature>
<evidence type="ECO:0000313" key="3">
    <source>
        <dbReference type="Proteomes" id="UP000189800"/>
    </source>
</evidence>
<dbReference type="OrthoDB" id="5616367at2"/>
<dbReference type="Pfam" id="PF04325">
    <property type="entry name" value="DUF465"/>
    <property type="match status" value="1"/>
</dbReference>
<comment type="caution">
    <text evidence="2">The sequence shown here is derived from an EMBL/GenBank/DDBJ whole genome shotgun (WGS) entry which is preliminary data.</text>
</comment>
<evidence type="ECO:0000313" key="2">
    <source>
        <dbReference type="EMBL" id="OOS24180.1"/>
    </source>
</evidence>
<sequence>MLPEYRELMTELKTEGDAHFLKLFNEHNELDTEIDNLEKDPVASVSRAGEIDEMKHKKLHLKDELKAYLEKVAAERA</sequence>